<evidence type="ECO:0000313" key="2">
    <source>
        <dbReference type="EMBL" id="RMX43437.1"/>
    </source>
</evidence>
<reference evidence="2 3" key="1">
    <citation type="journal article" date="2018" name="Sci. Rep.">
        <title>Comparative analysis of the Pocillopora damicornis genome highlights role of immune system in coral evolution.</title>
        <authorList>
            <person name="Cunning R."/>
            <person name="Bay R.A."/>
            <person name="Gillette P."/>
            <person name="Baker A.C."/>
            <person name="Traylor-Knowles N."/>
        </authorList>
    </citation>
    <scope>NUCLEOTIDE SEQUENCE [LARGE SCALE GENOMIC DNA]</scope>
    <source>
        <strain evidence="2">RSMAS</strain>
        <tissue evidence="2">Whole animal</tissue>
    </source>
</reference>
<feature type="region of interest" description="Disordered" evidence="1">
    <location>
        <begin position="159"/>
        <end position="202"/>
    </location>
</feature>
<dbReference type="Gene3D" id="2.10.220.10">
    <property type="entry name" value="Hormone Receptor, Insulin-like Growth Factor Receptor 1, Chain A, domain 2"/>
    <property type="match status" value="1"/>
</dbReference>
<feature type="compositionally biased region" description="Acidic residues" evidence="1">
    <location>
        <begin position="189"/>
        <end position="202"/>
    </location>
</feature>
<dbReference type="Proteomes" id="UP000275408">
    <property type="component" value="Unassembled WGS sequence"/>
</dbReference>
<gene>
    <name evidence="2" type="ORF">pdam_00001948</name>
</gene>
<dbReference type="SUPFAM" id="SSF57184">
    <property type="entry name" value="Growth factor receptor domain"/>
    <property type="match status" value="1"/>
</dbReference>
<dbReference type="InterPro" id="IPR009030">
    <property type="entry name" value="Growth_fac_rcpt_cys_sf"/>
</dbReference>
<sequence length="202" mass="22089">CDENCLKCADPKSHFPKCRRCKEGYTLVKTYIRRRCESQCPPGSGQVPVWDPVIRAYICDRKTDCDWHDSNCVECLGSGSCLKCKKNYALKQKSFKYTGAIIGLNKCVDDCETCVEPRSKTIVCKTTAASCLNSQAPSTPHRKSPHNLLLLLSVPSPKVPAGAVGTNPSTNIDSTPEPTRDGAMTGSSEDTEPTVDEIENNN</sequence>
<dbReference type="AlphaFoldDB" id="A0A3M6TPU7"/>
<feature type="non-terminal residue" evidence="2">
    <location>
        <position position="1"/>
    </location>
</feature>
<feature type="compositionally biased region" description="Polar residues" evidence="1">
    <location>
        <begin position="166"/>
        <end position="177"/>
    </location>
</feature>
<keyword evidence="3" id="KW-1185">Reference proteome</keyword>
<protein>
    <submittedName>
        <fullName evidence="2">Uncharacterized protein</fullName>
    </submittedName>
</protein>
<comment type="caution">
    <text evidence="2">The sequence shown here is derived from an EMBL/GenBank/DDBJ whole genome shotgun (WGS) entry which is preliminary data.</text>
</comment>
<accession>A0A3M6TPU7</accession>
<dbReference type="EMBL" id="RCHS01003197">
    <property type="protein sequence ID" value="RMX43437.1"/>
    <property type="molecule type" value="Genomic_DNA"/>
</dbReference>
<evidence type="ECO:0000313" key="3">
    <source>
        <dbReference type="Proteomes" id="UP000275408"/>
    </source>
</evidence>
<dbReference type="OrthoDB" id="5975681at2759"/>
<evidence type="ECO:0000256" key="1">
    <source>
        <dbReference type="SAM" id="MobiDB-lite"/>
    </source>
</evidence>
<name>A0A3M6TPU7_POCDA</name>
<organism evidence="2 3">
    <name type="scientific">Pocillopora damicornis</name>
    <name type="common">Cauliflower coral</name>
    <name type="synonym">Millepora damicornis</name>
    <dbReference type="NCBI Taxonomy" id="46731"/>
    <lineage>
        <taxon>Eukaryota</taxon>
        <taxon>Metazoa</taxon>
        <taxon>Cnidaria</taxon>
        <taxon>Anthozoa</taxon>
        <taxon>Hexacorallia</taxon>
        <taxon>Scleractinia</taxon>
        <taxon>Astrocoeniina</taxon>
        <taxon>Pocilloporidae</taxon>
        <taxon>Pocillopora</taxon>
    </lineage>
</organism>
<proteinExistence type="predicted"/>